<dbReference type="AlphaFoldDB" id="A0A7W2IK97"/>
<dbReference type="PROSITE" id="PS00409">
    <property type="entry name" value="PROKAR_NTER_METHYL"/>
    <property type="match status" value="1"/>
</dbReference>
<accession>A0A7W2IK97</accession>
<feature type="transmembrane region" description="Helical" evidence="6">
    <location>
        <begin position="12"/>
        <end position="32"/>
    </location>
</feature>
<comment type="caution">
    <text evidence="7">The sequence shown here is derived from an EMBL/GenBank/DDBJ whole genome shotgun (WGS) entry which is preliminary data.</text>
</comment>
<dbReference type="EMBL" id="JACEZU010000004">
    <property type="protein sequence ID" value="MBA5687540.1"/>
    <property type="molecule type" value="Genomic_DNA"/>
</dbReference>
<dbReference type="SUPFAM" id="SSF54523">
    <property type="entry name" value="Pili subunits"/>
    <property type="match status" value="1"/>
</dbReference>
<dbReference type="Pfam" id="PF07963">
    <property type="entry name" value="N_methyl"/>
    <property type="match status" value="1"/>
</dbReference>
<dbReference type="PANTHER" id="PTHR30093:SF44">
    <property type="entry name" value="TYPE II SECRETION SYSTEM CORE PROTEIN G"/>
    <property type="match status" value="1"/>
</dbReference>
<keyword evidence="3 6" id="KW-0812">Transmembrane</keyword>
<dbReference type="GO" id="GO:0016020">
    <property type="term" value="C:membrane"/>
    <property type="evidence" value="ECO:0007669"/>
    <property type="project" value="UniProtKB-SubCell"/>
</dbReference>
<dbReference type="InterPro" id="IPR012902">
    <property type="entry name" value="N_methyl_site"/>
</dbReference>
<keyword evidence="5 6" id="KW-0472">Membrane</keyword>
<evidence type="ECO:0000256" key="5">
    <source>
        <dbReference type="ARBA" id="ARBA00023136"/>
    </source>
</evidence>
<dbReference type="InterPro" id="IPR045584">
    <property type="entry name" value="Pilin-like"/>
</dbReference>
<evidence type="ECO:0000256" key="4">
    <source>
        <dbReference type="ARBA" id="ARBA00022989"/>
    </source>
</evidence>
<dbReference type="Gene3D" id="3.30.700.10">
    <property type="entry name" value="Glycoprotein, Type 4 Pilin"/>
    <property type="match status" value="1"/>
</dbReference>
<gene>
    <name evidence="7" type="ORF">H3H39_10825</name>
</gene>
<evidence type="ECO:0000313" key="7">
    <source>
        <dbReference type="EMBL" id="MBA5687540.1"/>
    </source>
</evidence>
<organism evidence="7 8">
    <name type="scientific">Rugamonas apoptosis</name>
    <dbReference type="NCBI Taxonomy" id="2758570"/>
    <lineage>
        <taxon>Bacteria</taxon>
        <taxon>Pseudomonadati</taxon>
        <taxon>Pseudomonadota</taxon>
        <taxon>Betaproteobacteria</taxon>
        <taxon>Burkholderiales</taxon>
        <taxon>Oxalobacteraceae</taxon>
        <taxon>Telluria group</taxon>
        <taxon>Rugamonas</taxon>
    </lineage>
</organism>
<evidence type="ECO:0000256" key="6">
    <source>
        <dbReference type="SAM" id="Phobius"/>
    </source>
</evidence>
<comment type="subcellular location">
    <subcellularLocation>
        <location evidence="1">Membrane</location>
        <topology evidence="1">Single-pass membrane protein</topology>
    </subcellularLocation>
</comment>
<sequence length="171" mass="17405">MHTVRSSAQAGFTLIELIVVIVILGILAATALPKFANLGSDARKAALAAAQGALATEVAMVHGQSLLHPSNGTITNENITMNIVFNYPEGKNATTAAAAGLTSADYLMQDNTTASDVPAAGFLPLIPANGFVVIPKGVSGTTAAVTCYVSYRQATNATTPAAIVKDDSGCQ</sequence>
<evidence type="ECO:0000256" key="1">
    <source>
        <dbReference type="ARBA" id="ARBA00004167"/>
    </source>
</evidence>
<keyword evidence="4 6" id="KW-1133">Transmembrane helix</keyword>
<name>A0A7W2IK97_9BURK</name>
<keyword evidence="2" id="KW-0488">Methylation</keyword>
<keyword evidence="8" id="KW-1185">Reference proteome</keyword>
<evidence type="ECO:0000256" key="3">
    <source>
        <dbReference type="ARBA" id="ARBA00022692"/>
    </source>
</evidence>
<dbReference type="PANTHER" id="PTHR30093">
    <property type="entry name" value="GENERAL SECRETION PATHWAY PROTEIN G"/>
    <property type="match status" value="1"/>
</dbReference>
<evidence type="ECO:0000313" key="8">
    <source>
        <dbReference type="Proteomes" id="UP000573499"/>
    </source>
</evidence>
<reference evidence="7 8" key="1">
    <citation type="submission" date="2020-07" db="EMBL/GenBank/DDBJ databases">
        <title>Novel species isolated from subtropical streams in China.</title>
        <authorList>
            <person name="Lu H."/>
        </authorList>
    </citation>
    <scope>NUCLEOTIDE SEQUENCE [LARGE SCALE GENOMIC DNA]</scope>
    <source>
        <strain evidence="7 8">LX47W</strain>
    </source>
</reference>
<evidence type="ECO:0000256" key="2">
    <source>
        <dbReference type="ARBA" id="ARBA00022481"/>
    </source>
</evidence>
<proteinExistence type="predicted"/>
<dbReference type="Proteomes" id="UP000573499">
    <property type="component" value="Unassembled WGS sequence"/>
</dbReference>
<dbReference type="NCBIfam" id="TIGR02532">
    <property type="entry name" value="IV_pilin_GFxxxE"/>
    <property type="match status" value="1"/>
</dbReference>
<protein>
    <submittedName>
        <fullName evidence="7">Type II secretion system protein</fullName>
    </submittedName>
</protein>